<dbReference type="AlphaFoldDB" id="A0A8H5HF82"/>
<reference evidence="2 3" key="1">
    <citation type="journal article" date="2020" name="ISME J.">
        <title>Uncovering the hidden diversity of litter-decomposition mechanisms in mushroom-forming fungi.</title>
        <authorList>
            <person name="Floudas D."/>
            <person name="Bentzer J."/>
            <person name="Ahren D."/>
            <person name="Johansson T."/>
            <person name="Persson P."/>
            <person name="Tunlid A."/>
        </authorList>
    </citation>
    <scope>NUCLEOTIDE SEQUENCE [LARGE SCALE GENOMIC DNA]</scope>
    <source>
        <strain evidence="2 3">CBS 406.79</strain>
    </source>
</reference>
<feature type="chain" id="PRO_5034765910" evidence="1">
    <location>
        <begin position="24"/>
        <end position="132"/>
    </location>
</feature>
<evidence type="ECO:0000313" key="3">
    <source>
        <dbReference type="Proteomes" id="UP000518752"/>
    </source>
</evidence>
<keyword evidence="1" id="KW-0732">Signal</keyword>
<sequence length="132" mass="14608">MMSAMKTLFALFFFTILFTVSNAIPVSLEQRDVYVPPITCPTAYTVWNKGEVHNVTWDVSDPPAQITNKIGRIQLREGGLTTPLILADGFDILLGRIEVTVPWVITANDYQLVLFGDSGNFSPEFTINGSPL</sequence>
<evidence type="ECO:0000313" key="2">
    <source>
        <dbReference type="EMBL" id="KAF5382288.1"/>
    </source>
</evidence>
<protein>
    <submittedName>
        <fullName evidence="2">Uncharacterized protein</fullName>
    </submittedName>
</protein>
<evidence type="ECO:0000256" key="1">
    <source>
        <dbReference type="SAM" id="SignalP"/>
    </source>
</evidence>
<keyword evidence="3" id="KW-1185">Reference proteome</keyword>
<proteinExistence type="predicted"/>
<dbReference type="EMBL" id="JAACJN010000053">
    <property type="protein sequence ID" value="KAF5382288.1"/>
    <property type="molecule type" value="Genomic_DNA"/>
</dbReference>
<organism evidence="2 3">
    <name type="scientific">Collybiopsis confluens</name>
    <dbReference type="NCBI Taxonomy" id="2823264"/>
    <lineage>
        <taxon>Eukaryota</taxon>
        <taxon>Fungi</taxon>
        <taxon>Dikarya</taxon>
        <taxon>Basidiomycota</taxon>
        <taxon>Agaricomycotina</taxon>
        <taxon>Agaricomycetes</taxon>
        <taxon>Agaricomycetidae</taxon>
        <taxon>Agaricales</taxon>
        <taxon>Marasmiineae</taxon>
        <taxon>Omphalotaceae</taxon>
        <taxon>Collybiopsis</taxon>
    </lineage>
</organism>
<name>A0A8H5HF82_9AGAR</name>
<feature type="signal peptide" evidence="1">
    <location>
        <begin position="1"/>
        <end position="23"/>
    </location>
</feature>
<dbReference type="OrthoDB" id="2317741at2759"/>
<gene>
    <name evidence="2" type="ORF">D9757_008490</name>
</gene>
<dbReference type="Proteomes" id="UP000518752">
    <property type="component" value="Unassembled WGS sequence"/>
</dbReference>
<accession>A0A8H5HF82</accession>
<comment type="caution">
    <text evidence="2">The sequence shown here is derived from an EMBL/GenBank/DDBJ whole genome shotgun (WGS) entry which is preliminary data.</text>
</comment>